<feature type="region of interest" description="Disordered" evidence="1">
    <location>
        <begin position="1"/>
        <end position="21"/>
    </location>
</feature>
<keyword evidence="3" id="KW-1185">Reference proteome</keyword>
<gene>
    <name evidence="2" type="ORF">F6X38_21865</name>
</gene>
<feature type="compositionally biased region" description="Basic and acidic residues" evidence="1">
    <location>
        <begin position="1"/>
        <end position="10"/>
    </location>
</feature>
<accession>A0A7V7PKJ0</accession>
<comment type="caution">
    <text evidence="2">The sequence shown here is derived from an EMBL/GenBank/DDBJ whole genome shotgun (WGS) entry which is preliminary data.</text>
</comment>
<sequence>MSTKNEETVSTRRRTPFGTGRSRLQLEWVKTGIDTRIEATEGPMHRGGYGRTLIEQVLPYTLKAMTSYALGTARLDCAEGLEK</sequence>
<dbReference type="Proteomes" id="UP000432089">
    <property type="component" value="Unassembled WGS sequence"/>
</dbReference>
<reference evidence="2 3" key="1">
    <citation type="submission" date="2019-09" db="EMBL/GenBank/DDBJ databases">
        <title>YIM 132180 draft genome.</title>
        <authorList>
            <person name="Zhang K."/>
        </authorList>
    </citation>
    <scope>NUCLEOTIDE SEQUENCE [LARGE SCALE GENOMIC DNA]</scope>
    <source>
        <strain evidence="2 3">YIM 132180</strain>
    </source>
</reference>
<dbReference type="EMBL" id="VZDO01000025">
    <property type="protein sequence ID" value="KAB0676193.1"/>
    <property type="molecule type" value="Genomic_DNA"/>
</dbReference>
<proteinExistence type="predicted"/>
<evidence type="ECO:0000313" key="2">
    <source>
        <dbReference type="EMBL" id="KAB0676193.1"/>
    </source>
</evidence>
<dbReference type="AlphaFoldDB" id="A0A7V7PKJ0"/>
<name>A0A7V7PKJ0_9HYPH</name>
<organism evidence="2 3">
    <name type="scientific">Plantimonas leprariae</name>
    <dbReference type="NCBI Taxonomy" id="2615207"/>
    <lineage>
        <taxon>Bacteria</taxon>
        <taxon>Pseudomonadati</taxon>
        <taxon>Pseudomonadota</taxon>
        <taxon>Alphaproteobacteria</taxon>
        <taxon>Hyphomicrobiales</taxon>
        <taxon>Aurantimonadaceae</taxon>
        <taxon>Plantimonas</taxon>
    </lineage>
</organism>
<evidence type="ECO:0000313" key="3">
    <source>
        <dbReference type="Proteomes" id="UP000432089"/>
    </source>
</evidence>
<evidence type="ECO:0000256" key="1">
    <source>
        <dbReference type="SAM" id="MobiDB-lite"/>
    </source>
</evidence>
<dbReference type="RefSeq" id="WP_150973611.1">
    <property type="nucleotide sequence ID" value="NZ_VZDO01000025.1"/>
</dbReference>
<protein>
    <submittedName>
        <fullName evidence="2">Uncharacterized protein</fullName>
    </submittedName>
</protein>